<proteinExistence type="inferred from homology"/>
<evidence type="ECO:0000313" key="4">
    <source>
        <dbReference type="Proteomes" id="UP000564536"/>
    </source>
</evidence>
<dbReference type="Pfam" id="PF04740">
    <property type="entry name" value="LXG"/>
    <property type="match status" value="1"/>
</dbReference>
<dbReference type="EMBL" id="JAARRL010000031">
    <property type="protein sequence ID" value="MBC1501833.1"/>
    <property type="molecule type" value="Genomic_DNA"/>
</dbReference>
<evidence type="ECO:0000256" key="1">
    <source>
        <dbReference type="ARBA" id="ARBA00034117"/>
    </source>
</evidence>
<dbReference type="InterPro" id="IPR006829">
    <property type="entry name" value="LXG_dom"/>
</dbReference>
<comment type="caution">
    <text evidence="3">The sequence shown here is derived from an EMBL/GenBank/DDBJ whole genome shotgun (WGS) entry which is preliminary data.</text>
</comment>
<reference evidence="3 4" key="1">
    <citation type="submission" date="2020-03" db="EMBL/GenBank/DDBJ databases">
        <title>Soil Listeria distribution.</title>
        <authorList>
            <person name="Liao J."/>
            <person name="Wiedmann M."/>
        </authorList>
    </citation>
    <scope>NUCLEOTIDE SEQUENCE [LARGE SCALE GENOMIC DNA]</scope>
    <source>
        <strain evidence="3 4">FSL L7-1523</strain>
    </source>
</reference>
<dbReference type="RefSeq" id="WP_185427241.1">
    <property type="nucleotide sequence ID" value="NZ_JAARRL010000031.1"/>
</dbReference>
<dbReference type="AlphaFoldDB" id="A0A841ZC29"/>
<evidence type="ECO:0000259" key="2">
    <source>
        <dbReference type="PROSITE" id="PS51756"/>
    </source>
</evidence>
<sequence length="485" mass="54715">MPRIDIGEVRYFVEQFLRESQKLKEALTNYRKAVAKIIADDEIKGEIADSAKKYYQTVHYPIVDTTKACMTDAEEILKKYTNDFHDQVDPSMNARIDSDELQALQGEIRKCQNRYEDLLVKMKSMAGGSSLGQQIGMQLGMQTAMGQLQQEMQIIERYLEFDSSHQNVMYDVAAKLHQVKQGLTEIQSSKAFNTVSHTFNTKNMSMGWLEGLIPAKEKDPYAKYEKTLQGSYWVLTKNGKTDAEAAEATIAYNKGINDGTIKVPRDENSDFDAERIKGALEGYDPISGNNITSMQSFSVLAGIASGMVAIRGRGMMYKKSNLNKVESELRIKEYGQPIVIKRSINSGLVRSYVRDVEQQTSRKIAKVQIDALKDALRTKEYTKMSPAETKVHRRSFNKVKNSLITEWELKTNQVWPTYSDDVISAKTGAAIRNKGELYDAHHLIENNFGGNHEWWNIHPAKFPNEHQAGIHGAGSPGNSLFKGDK</sequence>
<accession>A0A841ZC29</accession>
<feature type="domain" description="LXG" evidence="2">
    <location>
        <begin position="1"/>
        <end position="229"/>
    </location>
</feature>
<evidence type="ECO:0000313" key="3">
    <source>
        <dbReference type="EMBL" id="MBC1501833.1"/>
    </source>
</evidence>
<organism evidence="3 4">
    <name type="scientific">Listeria weihenstephanensis</name>
    <dbReference type="NCBI Taxonomy" id="1006155"/>
    <lineage>
        <taxon>Bacteria</taxon>
        <taxon>Bacillati</taxon>
        <taxon>Bacillota</taxon>
        <taxon>Bacilli</taxon>
        <taxon>Bacillales</taxon>
        <taxon>Listeriaceae</taxon>
        <taxon>Listeria</taxon>
    </lineage>
</organism>
<dbReference type="PROSITE" id="PS51756">
    <property type="entry name" value="LXG"/>
    <property type="match status" value="1"/>
</dbReference>
<comment type="similarity">
    <text evidence="1">In the N-terminal section; belongs to the LXG family.</text>
</comment>
<gene>
    <name evidence="3" type="ORF">HB943_14625</name>
</gene>
<protein>
    <recommendedName>
        <fullName evidence="2">LXG domain-containing protein</fullName>
    </recommendedName>
</protein>
<dbReference type="Proteomes" id="UP000564536">
    <property type="component" value="Unassembled WGS sequence"/>
</dbReference>
<name>A0A841ZC29_9LIST</name>